<sequence>MAGAIDYQKQMSEIVYINLPGPAEPEAGMSGGELLHGFLAGLHDAPDQKVRDFVNYLSLRWNVVYRFKGADASRRMPIG</sequence>
<dbReference type="RefSeq" id="WP_076004614.1">
    <property type="nucleotide sequence ID" value="NZ_CP018258.1"/>
</dbReference>
<dbReference type="Proteomes" id="UP000185934">
    <property type="component" value="Chromosome"/>
</dbReference>
<gene>
    <name evidence="1" type="ORF">Dform_01695</name>
</gene>
<organism evidence="1 2">
    <name type="scientific">Dehalogenimonas formicexedens</name>
    <dbReference type="NCBI Taxonomy" id="1839801"/>
    <lineage>
        <taxon>Bacteria</taxon>
        <taxon>Bacillati</taxon>
        <taxon>Chloroflexota</taxon>
        <taxon>Dehalococcoidia</taxon>
        <taxon>Dehalococcoidales</taxon>
        <taxon>Dehalococcoidaceae</taxon>
        <taxon>Dehalogenimonas</taxon>
    </lineage>
</organism>
<keyword evidence="2" id="KW-1185">Reference proteome</keyword>
<protein>
    <submittedName>
        <fullName evidence="1">Uncharacterized protein</fullName>
    </submittedName>
</protein>
<evidence type="ECO:0000313" key="1">
    <source>
        <dbReference type="EMBL" id="APV45015.1"/>
    </source>
</evidence>
<name>A0A1P8F999_9CHLR</name>
<evidence type="ECO:0000313" key="2">
    <source>
        <dbReference type="Proteomes" id="UP000185934"/>
    </source>
</evidence>
<dbReference type="OrthoDB" id="163786at2"/>
<dbReference type="KEGG" id="dfo:Dform_01695"/>
<reference evidence="2" key="1">
    <citation type="submission" date="2016-11" db="EMBL/GenBank/DDBJ databases">
        <title>Dehalogenimonas formicexedens sp. nov., a chlorinated alkane respiring bacterium isolated from contaminated groundwater.</title>
        <authorList>
            <person name="Key T.A."/>
            <person name="Bowman K.S."/>
            <person name="Lee I."/>
            <person name="Chun J."/>
            <person name="Albuquerque L."/>
            <person name="da Costa M.S."/>
            <person name="Rainey F.A."/>
            <person name="Moe W.M."/>
        </authorList>
    </citation>
    <scope>NUCLEOTIDE SEQUENCE [LARGE SCALE GENOMIC DNA]</scope>
    <source>
        <strain evidence="2">NSZ-14</strain>
    </source>
</reference>
<accession>A0A1P8F999</accession>
<proteinExistence type="predicted"/>
<dbReference type="STRING" id="1839801.Dform_01695"/>
<dbReference type="EMBL" id="CP018258">
    <property type="protein sequence ID" value="APV45015.1"/>
    <property type="molecule type" value="Genomic_DNA"/>
</dbReference>
<dbReference type="AlphaFoldDB" id="A0A1P8F999"/>